<dbReference type="EMBL" id="CAJVPZ010055523">
    <property type="protein sequence ID" value="CAG8784628.1"/>
    <property type="molecule type" value="Genomic_DNA"/>
</dbReference>
<evidence type="ECO:0000313" key="1">
    <source>
        <dbReference type="EMBL" id="CAG8784628.1"/>
    </source>
</evidence>
<proteinExistence type="predicted"/>
<feature type="non-terminal residue" evidence="1">
    <location>
        <position position="1"/>
    </location>
</feature>
<reference evidence="1" key="1">
    <citation type="submission" date="2021-06" db="EMBL/GenBank/DDBJ databases">
        <authorList>
            <person name="Kallberg Y."/>
            <person name="Tangrot J."/>
            <person name="Rosling A."/>
        </authorList>
    </citation>
    <scope>NUCLEOTIDE SEQUENCE</scope>
    <source>
        <strain evidence="1">IN212</strain>
    </source>
</reference>
<gene>
    <name evidence="1" type="ORF">RFULGI_LOCUS16128</name>
</gene>
<sequence>GGLPTKFLKEAKKYHINQYQKVTLANQDTLFIHDTQELKTFSNSASHRR</sequence>
<protein>
    <submittedName>
        <fullName evidence="1">16089_t:CDS:1</fullName>
    </submittedName>
</protein>
<dbReference type="Proteomes" id="UP000789396">
    <property type="component" value="Unassembled WGS sequence"/>
</dbReference>
<dbReference type="AlphaFoldDB" id="A0A9N9JJH9"/>
<keyword evidence="2" id="KW-1185">Reference proteome</keyword>
<feature type="non-terminal residue" evidence="1">
    <location>
        <position position="49"/>
    </location>
</feature>
<name>A0A9N9JJH9_9GLOM</name>
<organism evidence="1 2">
    <name type="scientific">Racocetra fulgida</name>
    <dbReference type="NCBI Taxonomy" id="60492"/>
    <lineage>
        <taxon>Eukaryota</taxon>
        <taxon>Fungi</taxon>
        <taxon>Fungi incertae sedis</taxon>
        <taxon>Mucoromycota</taxon>
        <taxon>Glomeromycotina</taxon>
        <taxon>Glomeromycetes</taxon>
        <taxon>Diversisporales</taxon>
        <taxon>Gigasporaceae</taxon>
        <taxon>Racocetra</taxon>
    </lineage>
</organism>
<evidence type="ECO:0000313" key="2">
    <source>
        <dbReference type="Proteomes" id="UP000789396"/>
    </source>
</evidence>
<comment type="caution">
    <text evidence="1">The sequence shown here is derived from an EMBL/GenBank/DDBJ whole genome shotgun (WGS) entry which is preliminary data.</text>
</comment>
<accession>A0A9N9JJH9</accession>